<dbReference type="Gene3D" id="2.40.128.20">
    <property type="match status" value="1"/>
</dbReference>
<evidence type="ECO:0000313" key="5">
    <source>
        <dbReference type="EMBL" id="GMR62179.1"/>
    </source>
</evidence>
<proteinExistence type="inferred from homology"/>
<dbReference type="Proteomes" id="UP001328107">
    <property type="component" value="Unassembled WGS sequence"/>
</dbReference>
<comment type="caution">
    <text evidence="5">The sequence shown here is derived from an EMBL/GenBank/DDBJ whole genome shotgun (WGS) entry which is preliminary data.</text>
</comment>
<name>A0AAN5DFD4_9BILA</name>
<accession>A0AAN5DFD4</accession>
<gene>
    <name evidence="5" type="ORF">PMAYCL1PPCAC_32374</name>
</gene>
<dbReference type="InterPro" id="IPR000463">
    <property type="entry name" value="Fatty_acid-bd"/>
</dbReference>
<dbReference type="InterPro" id="IPR040094">
    <property type="entry name" value="Lbp1-4"/>
</dbReference>
<keyword evidence="4" id="KW-0732">Signal</keyword>
<evidence type="ECO:0000313" key="6">
    <source>
        <dbReference type="Proteomes" id="UP001328107"/>
    </source>
</evidence>
<evidence type="ECO:0000256" key="3">
    <source>
        <dbReference type="ARBA" id="ARBA00023121"/>
    </source>
</evidence>
<evidence type="ECO:0000256" key="2">
    <source>
        <dbReference type="ARBA" id="ARBA00022448"/>
    </source>
</evidence>
<sequence length="161" mass="18640">MRAIGLVLFFCAVYIMADPIPDRFFGRFKIDRSENFDEFLSGKGVGFFARQIIKLASVTKELTKGSYPGSYTLENLSWKKNVRYDFLLGEPFSGEALDSTEFEITFTFEDGEVTEHHARHDNPDITTETYHYTMSADNKELIMKMTNNGITCKRYFKRQHS</sequence>
<keyword evidence="2" id="KW-0813">Transport</keyword>
<keyword evidence="6" id="KW-1185">Reference proteome</keyword>
<dbReference type="SUPFAM" id="SSF50814">
    <property type="entry name" value="Lipocalins"/>
    <property type="match status" value="1"/>
</dbReference>
<reference evidence="6" key="1">
    <citation type="submission" date="2022-10" db="EMBL/GenBank/DDBJ databases">
        <title>Genome assembly of Pristionchus species.</title>
        <authorList>
            <person name="Yoshida K."/>
            <person name="Sommer R.J."/>
        </authorList>
    </citation>
    <scope>NUCLEOTIDE SEQUENCE [LARGE SCALE GENOMIC DNA]</scope>
    <source>
        <strain evidence="6">RS5460</strain>
    </source>
</reference>
<evidence type="ECO:0008006" key="7">
    <source>
        <dbReference type="Google" id="ProtNLM"/>
    </source>
</evidence>
<dbReference type="PANTHER" id="PTHR22725:SF9">
    <property type="entry name" value="FATTY ACID-BINDING PROTEIN HOMOLOG 3"/>
    <property type="match status" value="1"/>
</dbReference>
<dbReference type="InterPro" id="IPR012674">
    <property type="entry name" value="Calycin"/>
</dbReference>
<keyword evidence="3" id="KW-0446">Lipid-binding</keyword>
<feature type="signal peptide" evidence="4">
    <location>
        <begin position="1"/>
        <end position="17"/>
    </location>
</feature>
<dbReference type="PRINTS" id="PR00178">
    <property type="entry name" value="FATTYACIDBP"/>
</dbReference>
<dbReference type="EMBL" id="BTRK01000006">
    <property type="protein sequence ID" value="GMR62179.1"/>
    <property type="molecule type" value="Genomic_DNA"/>
</dbReference>
<dbReference type="AlphaFoldDB" id="A0AAN5DFD4"/>
<feature type="chain" id="PRO_5043009977" description="Cytosolic fatty-acid binding proteins domain-containing protein" evidence="4">
    <location>
        <begin position="18"/>
        <end position="161"/>
    </location>
</feature>
<comment type="similarity">
    <text evidence="1">Belongs to the calycin superfamily. Fatty-acid binding protein (FABP) family.</text>
</comment>
<organism evidence="5 6">
    <name type="scientific">Pristionchus mayeri</name>
    <dbReference type="NCBI Taxonomy" id="1317129"/>
    <lineage>
        <taxon>Eukaryota</taxon>
        <taxon>Metazoa</taxon>
        <taxon>Ecdysozoa</taxon>
        <taxon>Nematoda</taxon>
        <taxon>Chromadorea</taxon>
        <taxon>Rhabditida</taxon>
        <taxon>Rhabditina</taxon>
        <taxon>Diplogasteromorpha</taxon>
        <taxon>Diplogasteroidea</taxon>
        <taxon>Neodiplogasteridae</taxon>
        <taxon>Pristionchus</taxon>
    </lineage>
</organism>
<evidence type="ECO:0000256" key="1">
    <source>
        <dbReference type="ARBA" id="ARBA00008390"/>
    </source>
</evidence>
<dbReference type="PANTHER" id="PTHR22725">
    <property type="entry name" value="FATTY ACID-BINDING PROTEIN HOMOLOG 1-RELATED-RELATED"/>
    <property type="match status" value="1"/>
</dbReference>
<dbReference type="GO" id="GO:0008289">
    <property type="term" value="F:lipid binding"/>
    <property type="evidence" value="ECO:0007669"/>
    <property type="project" value="UniProtKB-KW"/>
</dbReference>
<dbReference type="CDD" id="cd00742">
    <property type="entry name" value="FABP"/>
    <property type="match status" value="1"/>
</dbReference>
<protein>
    <recommendedName>
        <fullName evidence="7">Cytosolic fatty-acid binding proteins domain-containing protein</fullName>
    </recommendedName>
</protein>
<evidence type="ECO:0000256" key="4">
    <source>
        <dbReference type="SAM" id="SignalP"/>
    </source>
</evidence>